<dbReference type="CDD" id="cd06410">
    <property type="entry name" value="PB1_UP2"/>
    <property type="match status" value="1"/>
</dbReference>
<feature type="region of interest" description="Disordered" evidence="11">
    <location>
        <begin position="1452"/>
        <end position="1472"/>
    </location>
</feature>
<dbReference type="Pfam" id="PF07714">
    <property type="entry name" value="PK_Tyr_Ser-Thr"/>
    <property type="match status" value="1"/>
</dbReference>
<feature type="region of interest" description="Disordered" evidence="11">
    <location>
        <begin position="1113"/>
        <end position="1145"/>
    </location>
</feature>
<dbReference type="FunFam" id="3.30.200.20:FF:000081">
    <property type="entry name" value="Octicosapeptide/phox/Bem1p domain kinase superfamily protein"/>
    <property type="match status" value="1"/>
</dbReference>
<feature type="compositionally biased region" description="Basic and acidic residues" evidence="11">
    <location>
        <begin position="1082"/>
        <end position="1093"/>
    </location>
</feature>
<dbReference type="SMART" id="SM00220">
    <property type="entry name" value="S_TKc"/>
    <property type="match status" value="1"/>
</dbReference>
<sequence length="1472" mass="159885">MAFDQNSVPKDLRPLNVARTLAEEPRIATATTAGRSPDAYFPNSARDIGSPESIPVFYPATVSEAGYVGLAYANAAPPGVAAWCPRAPAPVGHQGVNSAVGYGYSPNLGNRVAGVAVDLISSGTTTGSGSNPNLGNRIGGSGVDHTNHDMAGRFVSSNKVGGGAADQIGNDLSAGSGYSPNLGNRSGGSGADQASDEGGDDSVSGKKVKFLCSFGGKIFPRPTDGVLRYVGGHTRIISVRRDVSFNELVQKMTDTYGQPVVIKYQLPDEDLDALVSVSCPDDLDNMMDEYQKLVERSSDGSAKLRVFLFSASELDPSGIAQFGDLHDSGLRYVDALNGIMDVVGSGGITRKESIASATSTQNSDFSGTEAVDSSGPGQGEVTGPLSSSTLSPKGNSDTTHDTSSRLVYVDPSHAVYAEASAVPYGIHVVKSGPPQTLSSQPEVELERTMPTTLPQQQLGLHQPGMEIPTPTSFMQAYVDPRQEVVNYADYIQLPPQMGFPNHQLLSTAGPVFTQQQFRDNGAGITPQQFIPAVHMTFNPSYSRVGVRPNVVQPLMQPQQPQLDNFVDERTFRPRVVQLPVEQSYNSYQVQVPSPVVGGGYSWHQVPPQEHVIFSDGSAPHQQVVYNEKVSRFEDCYMCQKALPHAHSDTVVQGQHSTTSSVSDSNSPYHSLRLEDNLRSQPMTRVMVTGALGEGTLEQGLEARPRVLGHGDPQTGNIQAEASRLAQIPEAKHENERINLQQVDSFDQPRVSIPQGLIGRVADLQSAGAFVGVPQSCQNDNVQQRAVPAQCQVKQDNFVNKIVTRDVPPVGGVPVQTSECVIHESPKDKLAGVVPKEDTVDTRISYEQLRPIDGRMETLRISPTEVFVNKEHTKLPVDKFRMEDSSDHKVQEVGGREVLLDNTFNKFETSHLMATEVPPSSSTEAPYMHNSRLVESYEVAQPPMWGNPGAYPQSILGMHPMNSNEVHYGNPALIGFDSSHLNDRVRPPVEWTDETLKFQSNMGPPNVEALLSNVQDTSNSLFSNQDPWNLHHDTQFPSPIPSRVPSRKDLFSSNDPANENYMGNSGELNTMEDRVQQPSGNSEHIRSAKGSAEEQIKQELQAVAEGVAASVFQPSTSSNLDLHDRNESANGSKQSGDVENSGADTQQKDIVEDIKTKLPEKANIGFPVSDGIGRLQIIMNGDLEELRELGSGTFGTVYHGKWRGTDVAIKRINDRCFSGKASEQERMRNDFWNEAIKLADLHHPNVVAFYGVVLDGPGGSVATVTEYMVNGSLRNALQKNEKTLDKHKRLLIAMDVAFGMEYLHGKNIVHFDLKSDNLLVNLRDPHRPICKVGDLGLSKVKCQTLISGGVRGTLPWMAPELLNGSSSLVSEKVDVFSFGIVLWELLTGEEPYADLHYGAIIGGIVSNTLRPAIPEACDLEWKSLMERCWASEPSERPSFTEIANLLRVMASKIPPKGQNQQQQPSSTQPLHQK</sequence>
<evidence type="ECO:0000259" key="12">
    <source>
        <dbReference type="PROSITE" id="PS50011"/>
    </source>
</evidence>
<evidence type="ECO:0000256" key="7">
    <source>
        <dbReference type="ARBA" id="ARBA00022777"/>
    </source>
</evidence>
<dbReference type="Gene3D" id="3.30.200.20">
    <property type="entry name" value="Phosphorylase Kinase, domain 1"/>
    <property type="match status" value="1"/>
</dbReference>
<dbReference type="SUPFAM" id="SSF54277">
    <property type="entry name" value="CAD &amp; PB1 domains"/>
    <property type="match status" value="1"/>
</dbReference>
<dbReference type="GO" id="GO:0005524">
    <property type="term" value="F:ATP binding"/>
    <property type="evidence" value="ECO:0007669"/>
    <property type="project" value="UniProtKB-UniRule"/>
</dbReference>
<dbReference type="FunFam" id="1.10.510.10:FF:000142">
    <property type="entry name" value="Octicosapeptide/phox/Bem1p domain kinase superfamily protein"/>
    <property type="match status" value="1"/>
</dbReference>
<evidence type="ECO:0000256" key="10">
    <source>
        <dbReference type="PROSITE-ProRule" id="PRU10141"/>
    </source>
</evidence>
<keyword evidence="3" id="KW-0723">Serine/threonine-protein kinase</keyword>
<dbReference type="PROSITE" id="PS00108">
    <property type="entry name" value="PROTEIN_KINASE_ST"/>
    <property type="match status" value="1"/>
</dbReference>
<keyword evidence="2" id="KW-0963">Cytoplasm</keyword>
<evidence type="ECO:0000256" key="3">
    <source>
        <dbReference type="ARBA" id="ARBA00022527"/>
    </source>
</evidence>
<dbReference type="FunFam" id="3.10.20.90:FF:000058">
    <property type="entry name" value="Octicosapeptide/phox/Bem1p domain kinase superfamily protein"/>
    <property type="match status" value="1"/>
</dbReference>
<feature type="compositionally biased region" description="Low complexity" evidence="11">
    <location>
        <begin position="656"/>
        <end position="666"/>
    </location>
</feature>
<keyword evidence="5" id="KW-0808">Transferase</keyword>
<dbReference type="GO" id="GO:0004674">
    <property type="term" value="F:protein serine/threonine kinase activity"/>
    <property type="evidence" value="ECO:0007669"/>
    <property type="project" value="UniProtKB-KW"/>
</dbReference>
<keyword evidence="6 10" id="KW-0547">Nucleotide-binding</keyword>
<name>A0A8K0HIH7_9ROSA</name>
<accession>A0A8K0HIH7</accession>
<dbReference type="GO" id="GO:0009734">
    <property type="term" value="P:auxin-activated signaling pathway"/>
    <property type="evidence" value="ECO:0007669"/>
    <property type="project" value="UniProtKB-KW"/>
</dbReference>
<evidence type="ECO:0000313" key="13">
    <source>
        <dbReference type="EMBL" id="KAF3453025.1"/>
    </source>
</evidence>
<dbReference type="GO" id="GO:0005737">
    <property type="term" value="C:cytoplasm"/>
    <property type="evidence" value="ECO:0007669"/>
    <property type="project" value="UniProtKB-SubCell"/>
</dbReference>
<keyword evidence="8 10" id="KW-0067">ATP-binding</keyword>
<evidence type="ECO:0000256" key="8">
    <source>
        <dbReference type="ARBA" id="ARBA00022840"/>
    </source>
</evidence>
<feature type="compositionally biased region" description="Polar residues" evidence="11">
    <location>
        <begin position="355"/>
        <end position="366"/>
    </location>
</feature>
<organism evidence="13 14">
    <name type="scientific">Rhamnella rubrinervis</name>
    <dbReference type="NCBI Taxonomy" id="2594499"/>
    <lineage>
        <taxon>Eukaryota</taxon>
        <taxon>Viridiplantae</taxon>
        <taxon>Streptophyta</taxon>
        <taxon>Embryophyta</taxon>
        <taxon>Tracheophyta</taxon>
        <taxon>Spermatophyta</taxon>
        <taxon>Magnoliopsida</taxon>
        <taxon>eudicotyledons</taxon>
        <taxon>Gunneridae</taxon>
        <taxon>Pentapetalae</taxon>
        <taxon>rosids</taxon>
        <taxon>fabids</taxon>
        <taxon>Rosales</taxon>
        <taxon>Rhamnaceae</taxon>
        <taxon>rhamnoid group</taxon>
        <taxon>Rhamneae</taxon>
        <taxon>Rhamnella</taxon>
    </lineage>
</organism>
<dbReference type="SMART" id="SM00666">
    <property type="entry name" value="PB1"/>
    <property type="match status" value="1"/>
</dbReference>
<feature type="compositionally biased region" description="Polar residues" evidence="11">
    <location>
        <begin position="1050"/>
        <end position="1067"/>
    </location>
</feature>
<feature type="binding site" evidence="10">
    <location>
        <position position="1209"/>
    </location>
    <ligand>
        <name>ATP</name>
        <dbReference type="ChEBI" id="CHEBI:30616"/>
    </ligand>
</feature>
<evidence type="ECO:0000256" key="6">
    <source>
        <dbReference type="ARBA" id="ARBA00022741"/>
    </source>
</evidence>
<keyword evidence="14" id="KW-1185">Reference proteome</keyword>
<dbReference type="Pfam" id="PF00564">
    <property type="entry name" value="PB1"/>
    <property type="match status" value="1"/>
</dbReference>
<dbReference type="InterPro" id="IPR011009">
    <property type="entry name" value="Kinase-like_dom_sf"/>
</dbReference>
<dbReference type="Proteomes" id="UP000796880">
    <property type="component" value="Unassembled WGS sequence"/>
</dbReference>
<protein>
    <recommendedName>
        <fullName evidence="12">Protein kinase domain-containing protein</fullName>
    </recommendedName>
</protein>
<dbReference type="InterPro" id="IPR000270">
    <property type="entry name" value="PB1_dom"/>
</dbReference>
<keyword evidence="4" id="KW-0597">Phosphoprotein</keyword>
<keyword evidence="7" id="KW-0418">Kinase</keyword>
<dbReference type="PROSITE" id="PS50011">
    <property type="entry name" value="PROTEIN_KINASE_DOM"/>
    <property type="match status" value="1"/>
</dbReference>
<evidence type="ECO:0000256" key="11">
    <source>
        <dbReference type="SAM" id="MobiDB-lite"/>
    </source>
</evidence>
<evidence type="ECO:0000256" key="5">
    <source>
        <dbReference type="ARBA" id="ARBA00022679"/>
    </source>
</evidence>
<dbReference type="InterPro" id="IPR050167">
    <property type="entry name" value="Ser_Thr_protein_kinase"/>
</dbReference>
<feature type="region of interest" description="Disordered" evidence="11">
    <location>
        <begin position="649"/>
        <end position="669"/>
    </location>
</feature>
<dbReference type="PRINTS" id="PR00109">
    <property type="entry name" value="TYRKINASE"/>
</dbReference>
<evidence type="ECO:0000256" key="9">
    <source>
        <dbReference type="ARBA" id="ARBA00023294"/>
    </source>
</evidence>
<feature type="compositionally biased region" description="Polar residues" evidence="11">
    <location>
        <begin position="384"/>
        <end position="397"/>
    </location>
</feature>
<evidence type="ECO:0000256" key="2">
    <source>
        <dbReference type="ARBA" id="ARBA00022490"/>
    </source>
</evidence>
<proteinExistence type="predicted"/>
<dbReference type="PROSITE" id="PS00107">
    <property type="entry name" value="PROTEIN_KINASE_ATP"/>
    <property type="match status" value="1"/>
</dbReference>
<feature type="region of interest" description="Disordered" evidence="11">
    <location>
        <begin position="123"/>
        <end position="148"/>
    </location>
</feature>
<feature type="region of interest" description="Disordered" evidence="11">
    <location>
        <begin position="171"/>
        <end position="203"/>
    </location>
</feature>
<feature type="region of interest" description="Disordered" evidence="11">
    <location>
        <begin position="1031"/>
        <end position="1093"/>
    </location>
</feature>
<dbReference type="CDD" id="cd13999">
    <property type="entry name" value="STKc_MAP3K-like"/>
    <property type="match status" value="1"/>
</dbReference>
<evidence type="ECO:0000256" key="1">
    <source>
        <dbReference type="ARBA" id="ARBA00004496"/>
    </source>
</evidence>
<evidence type="ECO:0000256" key="4">
    <source>
        <dbReference type="ARBA" id="ARBA00022553"/>
    </source>
</evidence>
<comment type="caution">
    <text evidence="13">The sequence shown here is derived from an EMBL/GenBank/DDBJ whole genome shotgun (WGS) entry which is preliminary data.</text>
</comment>
<dbReference type="InterPro" id="IPR008271">
    <property type="entry name" value="Ser/Thr_kinase_AS"/>
</dbReference>
<dbReference type="Gene3D" id="1.10.510.10">
    <property type="entry name" value="Transferase(Phosphotransferase) domain 1"/>
    <property type="match status" value="1"/>
</dbReference>
<dbReference type="PANTHER" id="PTHR23257:SF797">
    <property type="entry name" value="KINASE SUPERFAMILY WITH OCTICOSAPEPTIDE_PHOX_BEM1P DOMAIN-CONTAINING PROTEIN"/>
    <property type="match status" value="1"/>
</dbReference>
<feature type="domain" description="Protein kinase" evidence="12">
    <location>
        <begin position="1182"/>
        <end position="1448"/>
    </location>
</feature>
<dbReference type="OrthoDB" id="4062651at2759"/>
<dbReference type="Gene3D" id="3.10.20.90">
    <property type="entry name" value="Phosphatidylinositol 3-kinase Catalytic Subunit, Chain A, domain 1"/>
    <property type="match status" value="1"/>
</dbReference>
<reference evidence="13" key="1">
    <citation type="submission" date="2020-03" db="EMBL/GenBank/DDBJ databases">
        <title>A high-quality chromosome-level genome assembly of a woody plant with both climbing and erect habits, Rhamnella rubrinervis.</title>
        <authorList>
            <person name="Lu Z."/>
            <person name="Yang Y."/>
            <person name="Zhu X."/>
            <person name="Sun Y."/>
        </authorList>
    </citation>
    <scope>NUCLEOTIDE SEQUENCE</scope>
    <source>
        <strain evidence="13">BYM</strain>
        <tissue evidence="13">Leaf</tissue>
    </source>
</reference>
<gene>
    <name evidence="13" type="ORF">FNV43_RR03458</name>
</gene>
<dbReference type="InterPro" id="IPR001245">
    <property type="entry name" value="Ser-Thr/Tyr_kinase_cat_dom"/>
</dbReference>
<dbReference type="SUPFAM" id="SSF56112">
    <property type="entry name" value="Protein kinase-like (PK-like)"/>
    <property type="match status" value="1"/>
</dbReference>
<dbReference type="PANTHER" id="PTHR23257">
    <property type="entry name" value="SERINE-THREONINE PROTEIN KINASE"/>
    <property type="match status" value="1"/>
</dbReference>
<dbReference type="InterPro" id="IPR000719">
    <property type="entry name" value="Prot_kinase_dom"/>
</dbReference>
<feature type="compositionally biased region" description="Low complexity" evidence="11">
    <location>
        <begin position="1453"/>
        <end position="1472"/>
    </location>
</feature>
<evidence type="ECO:0000313" key="14">
    <source>
        <dbReference type="Proteomes" id="UP000796880"/>
    </source>
</evidence>
<dbReference type="GO" id="GO:0010928">
    <property type="term" value="P:regulation of auxin mediated signaling pathway"/>
    <property type="evidence" value="ECO:0007669"/>
    <property type="project" value="UniProtKB-ARBA"/>
</dbReference>
<feature type="region of interest" description="Disordered" evidence="11">
    <location>
        <begin position="354"/>
        <end position="403"/>
    </location>
</feature>
<dbReference type="EMBL" id="VOIH02000002">
    <property type="protein sequence ID" value="KAF3453025.1"/>
    <property type="molecule type" value="Genomic_DNA"/>
</dbReference>
<feature type="compositionally biased region" description="Polar residues" evidence="11">
    <location>
        <begin position="1127"/>
        <end position="1144"/>
    </location>
</feature>
<dbReference type="InterPro" id="IPR017441">
    <property type="entry name" value="Protein_kinase_ATP_BS"/>
</dbReference>
<keyword evidence="9" id="KW-0927">Auxin signaling pathway</keyword>
<comment type="subcellular location">
    <subcellularLocation>
        <location evidence="1">Cytoplasm</location>
    </subcellularLocation>
</comment>